<dbReference type="RefSeq" id="XP_020118767.1">
    <property type="nucleotide sequence ID" value="XM_020268434.1"/>
</dbReference>
<name>A0A225AUM4_TALAT</name>
<dbReference type="GO" id="GO:0000287">
    <property type="term" value="F:magnesium ion binding"/>
    <property type="evidence" value="ECO:0007669"/>
    <property type="project" value="TreeGrafter"/>
</dbReference>
<keyword evidence="3 5" id="KW-1133">Transmembrane helix</keyword>
<dbReference type="GO" id="GO:0050897">
    <property type="term" value="F:cobalt ion binding"/>
    <property type="evidence" value="ECO:0007669"/>
    <property type="project" value="TreeGrafter"/>
</dbReference>
<dbReference type="PANTHER" id="PTHR46494:SF1">
    <property type="entry name" value="CORA FAMILY METAL ION TRANSPORTER (EUROFUNG)"/>
    <property type="match status" value="1"/>
</dbReference>
<comment type="subcellular location">
    <subcellularLocation>
        <location evidence="1">Cell membrane</location>
        <topology evidence="1">Multi-pass membrane protein</topology>
    </subcellularLocation>
</comment>
<reference evidence="6 7" key="1">
    <citation type="submission" date="2015-06" db="EMBL/GenBank/DDBJ databases">
        <title>Talaromyces atroroseus IBT 11181 draft genome.</title>
        <authorList>
            <person name="Rasmussen K.B."/>
            <person name="Rasmussen S."/>
            <person name="Petersen B."/>
            <person name="Sicheritz-Ponten T."/>
            <person name="Mortensen U.H."/>
            <person name="Thrane U."/>
        </authorList>
    </citation>
    <scope>NUCLEOTIDE SEQUENCE [LARGE SCALE GENOMIC DNA]</scope>
    <source>
        <strain evidence="6 7">IBT 11181</strain>
    </source>
</reference>
<dbReference type="GO" id="GO:0015095">
    <property type="term" value="F:magnesium ion transmembrane transporter activity"/>
    <property type="evidence" value="ECO:0007669"/>
    <property type="project" value="TreeGrafter"/>
</dbReference>
<keyword evidence="2 5" id="KW-0812">Transmembrane</keyword>
<evidence type="ECO:0000313" key="7">
    <source>
        <dbReference type="Proteomes" id="UP000214365"/>
    </source>
</evidence>
<evidence type="ECO:0000256" key="1">
    <source>
        <dbReference type="ARBA" id="ARBA00004651"/>
    </source>
</evidence>
<dbReference type="PANTHER" id="PTHR46494">
    <property type="entry name" value="CORA FAMILY METAL ION TRANSPORTER (EUROFUNG)"/>
    <property type="match status" value="1"/>
</dbReference>
<accession>A0A225AUM4</accession>
<dbReference type="Gene3D" id="1.20.58.340">
    <property type="entry name" value="Magnesium transport protein CorA, transmembrane region"/>
    <property type="match status" value="1"/>
</dbReference>
<gene>
    <name evidence="6" type="ORF">UA08_06143</name>
</gene>
<evidence type="ECO:0000256" key="2">
    <source>
        <dbReference type="ARBA" id="ARBA00022692"/>
    </source>
</evidence>
<dbReference type="InterPro" id="IPR002523">
    <property type="entry name" value="MgTranspt_CorA/ZnTranspt_ZntB"/>
</dbReference>
<dbReference type="OrthoDB" id="5428055at2759"/>
<protein>
    <submittedName>
        <fullName evidence="6">Uncharacterized protein</fullName>
    </submittedName>
</protein>
<evidence type="ECO:0000256" key="3">
    <source>
        <dbReference type="ARBA" id="ARBA00022989"/>
    </source>
</evidence>
<dbReference type="GO" id="GO:0005886">
    <property type="term" value="C:plasma membrane"/>
    <property type="evidence" value="ECO:0007669"/>
    <property type="project" value="UniProtKB-SubCell"/>
</dbReference>
<dbReference type="EMBL" id="LFMY01000009">
    <property type="protein sequence ID" value="OKL58646.1"/>
    <property type="molecule type" value="Genomic_DNA"/>
</dbReference>
<feature type="transmembrane region" description="Helical" evidence="5">
    <location>
        <begin position="325"/>
        <end position="345"/>
    </location>
</feature>
<sequence>MVKRKQNSERRIVYVADLTPQIALALICNVSHLHLPNFRSFLSRHIQFQAYMNVSQRQEFVLEFHLPHYVLRSDSVRYSDPRRLRVARYFRPPNSSVQDCIYESQFSLIICVMDDFFWTAYFCADGYYAERDTVDEYLKEGLDGPSGGQRPCDMPIWDPRYYFLAVLAIRISQVTAEWTVLVQALEDYLDPHPESPQTAMQGEINQSSLPAFLEDDPNLERTKEYTWILGILRRLENSLAKLLATWNAFEMNHRIYFDLDKSGILYDNFRQRFYHIQERTDELQALHMVMEQRIETLEKLSSTLVNASSLAESITATRQGDNIQLLTRITIIYLPLTFVTAVFSMNQVPDDVSWWSYWVSLVFLTTLTVFVAFGFPSLPLVRMGT</sequence>
<evidence type="ECO:0000313" key="6">
    <source>
        <dbReference type="EMBL" id="OKL58646.1"/>
    </source>
</evidence>
<dbReference type="Pfam" id="PF01544">
    <property type="entry name" value="CorA"/>
    <property type="match status" value="1"/>
</dbReference>
<dbReference type="InterPro" id="IPR045863">
    <property type="entry name" value="CorA_TM1_TM2"/>
</dbReference>
<keyword evidence="4 5" id="KW-0472">Membrane</keyword>
<dbReference type="Proteomes" id="UP000214365">
    <property type="component" value="Unassembled WGS sequence"/>
</dbReference>
<dbReference type="GeneID" id="31005899"/>
<evidence type="ECO:0000256" key="4">
    <source>
        <dbReference type="ARBA" id="ARBA00023136"/>
    </source>
</evidence>
<comment type="caution">
    <text evidence="6">The sequence shown here is derived from an EMBL/GenBank/DDBJ whole genome shotgun (WGS) entry which is preliminary data.</text>
</comment>
<dbReference type="STRING" id="1441469.A0A225AUM4"/>
<proteinExistence type="predicted"/>
<dbReference type="GO" id="GO:0015087">
    <property type="term" value="F:cobalt ion transmembrane transporter activity"/>
    <property type="evidence" value="ECO:0007669"/>
    <property type="project" value="TreeGrafter"/>
</dbReference>
<dbReference type="SUPFAM" id="SSF144083">
    <property type="entry name" value="Magnesium transport protein CorA, transmembrane region"/>
    <property type="match status" value="1"/>
</dbReference>
<dbReference type="AlphaFoldDB" id="A0A225AUM4"/>
<feature type="transmembrane region" description="Helical" evidence="5">
    <location>
        <begin position="357"/>
        <end position="381"/>
    </location>
</feature>
<organism evidence="6 7">
    <name type="scientific">Talaromyces atroroseus</name>
    <dbReference type="NCBI Taxonomy" id="1441469"/>
    <lineage>
        <taxon>Eukaryota</taxon>
        <taxon>Fungi</taxon>
        <taxon>Dikarya</taxon>
        <taxon>Ascomycota</taxon>
        <taxon>Pezizomycotina</taxon>
        <taxon>Eurotiomycetes</taxon>
        <taxon>Eurotiomycetidae</taxon>
        <taxon>Eurotiales</taxon>
        <taxon>Trichocomaceae</taxon>
        <taxon>Talaromyces</taxon>
        <taxon>Talaromyces sect. Trachyspermi</taxon>
    </lineage>
</organism>
<evidence type="ECO:0000256" key="5">
    <source>
        <dbReference type="SAM" id="Phobius"/>
    </source>
</evidence>
<keyword evidence="7" id="KW-1185">Reference proteome</keyword>